<dbReference type="Gene3D" id="3.30.930.10">
    <property type="entry name" value="Bira Bifunctional Protein, Domain 2"/>
    <property type="match status" value="1"/>
</dbReference>
<keyword evidence="4 7" id="KW-0808">Transferase</keyword>
<evidence type="ECO:0000313" key="7">
    <source>
        <dbReference type="EMBL" id="RXK34740.1"/>
    </source>
</evidence>
<dbReference type="GO" id="GO:0033819">
    <property type="term" value="F:lipoyl(octanoyl) transferase activity"/>
    <property type="evidence" value="ECO:0007669"/>
    <property type="project" value="UniProtKB-EC"/>
</dbReference>
<dbReference type="PROSITE" id="PS51733">
    <property type="entry name" value="BPL_LPL_CATALYTIC"/>
    <property type="match status" value="1"/>
</dbReference>
<comment type="pathway">
    <text evidence="1">Protein modification; protein lipoylation via endogenous pathway; protein N(6)-(lipoyl)lysine from octanoyl-[acyl-carrier-protein]: step 1/2.</text>
</comment>
<dbReference type="InterPro" id="IPR004143">
    <property type="entry name" value="BPL_LPL_catalytic"/>
</dbReference>
<dbReference type="VEuPathDB" id="FungiDB:TREMEDRAFT_18004"/>
<sequence length="297" mass="33143">MIKPSILPAIRYHIFRQPLPYPLGLKLQEKVIDARLGRKEKGAGVTQDIVFLLEHTPTYTTGRRDNTPNPDQLHPEEKKVQNVGAGFYITKRGGQVTYHGPGQLVGYPILDLNVMELSTRRYVDKLQRLLAEYCTNDLNLPNISAPHPDGHVGVFSSPVEKVASIGIHLRHRITSHGFSINVTPEPIKWFDLVLACGLADVHAISINQLLQRTSLTTGISARQLTVEETARSLLKVFEKAYGREIVDLSHELPGGGNEEIEELRKLVEGVEVEADRLNKDSGGWAREPSMSVEQILR</sequence>
<dbReference type="GO" id="GO:0009249">
    <property type="term" value="P:protein lipoylation"/>
    <property type="evidence" value="ECO:0007669"/>
    <property type="project" value="InterPro"/>
</dbReference>
<comment type="similarity">
    <text evidence="2">Belongs to the LipB family.</text>
</comment>
<evidence type="ECO:0000256" key="4">
    <source>
        <dbReference type="ARBA" id="ARBA00022679"/>
    </source>
</evidence>
<dbReference type="SUPFAM" id="SSF55681">
    <property type="entry name" value="Class II aaRS and biotin synthetases"/>
    <property type="match status" value="1"/>
</dbReference>
<protein>
    <recommendedName>
        <fullName evidence="3">lipoyl(octanoyl) transferase</fullName>
        <ecNumber evidence="3">2.3.1.181</ecNumber>
    </recommendedName>
</protein>
<gene>
    <name evidence="7" type="ORF">M231_08001</name>
</gene>
<feature type="domain" description="BPL/LPL catalytic" evidence="6">
    <location>
        <begin position="44"/>
        <end position="245"/>
    </location>
</feature>
<dbReference type="InParanoid" id="A0A4V1M2W0"/>
<accession>A0A4V1M2W0</accession>
<dbReference type="OrthoDB" id="19908at2759"/>
<dbReference type="InterPro" id="IPR045864">
    <property type="entry name" value="aa-tRNA-synth_II/BPL/LPL"/>
</dbReference>
<evidence type="ECO:0000256" key="5">
    <source>
        <dbReference type="ARBA" id="ARBA00023315"/>
    </source>
</evidence>
<dbReference type="InterPro" id="IPR020605">
    <property type="entry name" value="Octanoyltransferase_CS"/>
</dbReference>
<dbReference type="EMBL" id="SDIL01000200">
    <property type="protein sequence ID" value="RXK34740.1"/>
    <property type="molecule type" value="Genomic_DNA"/>
</dbReference>
<dbReference type="AlphaFoldDB" id="A0A4V1M2W0"/>
<dbReference type="PANTHER" id="PTHR10993">
    <property type="entry name" value="OCTANOYLTRANSFERASE"/>
    <property type="match status" value="1"/>
</dbReference>
<dbReference type="Proteomes" id="UP000289152">
    <property type="component" value="Unassembled WGS sequence"/>
</dbReference>
<dbReference type="STRING" id="5217.A0A4V1M2W0"/>
<dbReference type="PANTHER" id="PTHR10993:SF7">
    <property type="entry name" value="LIPOYLTRANSFERASE 2, MITOCHONDRIAL-RELATED"/>
    <property type="match status" value="1"/>
</dbReference>
<evidence type="ECO:0000313" key="8">
    <source>
        <dbReference type="Proteomes" id="UP000289152"/>
    </source>
</evidence>
<evidence type="ECO:0000256" key="3">
    <source>
        <dbReference type="ARBA" id="ARBA00012334"/>
    </source>
</evidence>
<dbReference type="InterPro" id="IPR000544">
    <property type="entry name" value="Octanoyltransferase"/>
</dbReference>
<evidence type="ECO:0000256" key="2">
    <source>
        <dbReference type="ARBA" id="ARBA00007907"/>
    </source>
</evidence>
<comment type="caution">
    <text evidence="7">The sequence shown here is derived from an EMBL/GenBank/DDBJ whole genome shotgun (WGS) entry which is preliminary data.</text>
</comment>
<dbReference type="Pfam" id="PF21948">
    <property type="entry name" value="LplA-B_cat"/>
    <property type="match status" value="1"/>
</dbReference>
<keyword evidence="8" id="KW-1185">Reference proteome</keyword>
<proteinExistence type="inferred from homology"/>
<dbReference type="NCBIfam" id="TIGR00214">
    <property type="entry name" value="lipB"/>
    <property type="match status" value="1"/>
</dbReference>
<dbReference type="UniPathway" id="UPA00538">
    <property type="reaction ID" value="UER00592"/>
</dbReference>
<reference evidence="7 8" key="1">
    <citation type="submission" date="2016-06" db="EMBL/GenBank/DDBJ databases">
        <title>Evolution of pathogenesis and genome organization in the Tremellales.</title>
        <authorList>
            <person name="Cuomo C."/>
            <person name="Litvintseva A."/>
            <person name="Heitman J."/>
            <person name="Chen Y."/>
            <person name="Sun S."/>
            <person name="Springer D."/>
            <person name="Dromer F."/>
            <person name="Young S."/>
            <person name="Zeng Q."/>
            <person name="Chapman S."/>
            <person name="Gujja S."/>
            <person name="Saif S."/>
            <person name="Birren B."/>
        </authorList>
    </citation>
    <scope>NUCLEOTIDE SEQUENCE [LARGE SCALE GENOMIC DNA]</scope>
    <source>
        <strain evidence="7 8">ATCC 28783</strain>
    </source>
</reference>
<organism evidence="7 8">
    <name type="scientific">Tremella mesenterica</name>
    <name type="common">Jelly fungus</name>
    <dbReference type="NCBI Taxonomy" id="5217"/>
    <lineage>
        <taxon>Eukaryota</taxon>
        <taxon>Fungi</taxon>
        <taxon>Dikarya</taxon>
        <taxon>Basidiomycota</taxon>
        <taxon>Agaricomycotina</taxon>
        <taxon>Tremellomycetes</taxon>
        <taxon>Tremellales</taxon>
        <taxon>Tremellaceae</taxon>
        <taxon>Tremella</taxon>
    </lineage>
</organism>
<name>A0A4V1M2W0_TREME</name>
<dbReference type="PROSITE" id="PS01313">
    <property type="entry name" value="LIPB"/>
    <property type="match status" value="1"/>
</dbReference>
<dbReference type="EC" id="2.3.1.181" evidence="3"/>
<evidence type="ECO:0000259" key="6">
    <source>
        <dbReference type="PROSITE" id="PS51733"/>
    </source>
</evidence>
<keyword evidence="5" id="KW-0012">Acyltransferase</keyword>
<evidence type="ECO:0000256" key="1">
    <source>
        <dbReference type="ARBA" id="ARBA00004821"/>
    </source>
</evidence>